<evidence type="ECO:0000313" key="2">
    <source>
        <dbReference type="EMBL" id="MBB4778101.1"/>
    </source>
</evidence>
<feature type="domain" description="PLL-like beta propeller" evidence="1">
    <location>
        <begin position="147"/>
        <end position="485"/>
    </location>
</feature>
<dbReference type="CDD" id="cd22954">
    <property type="entry name" value="PLL_lectin"/>
    <property type="match status" value="1"/>
</dbReference>
<dbReference type="SUPFAM" id="SSF89372">
    <property type="entry name" value="Fucose-specific lectin"/>
    <property type="match status" value="1"/>
</dbReference>
<dbReference type="Gene3D" id="2.120.10.70">
    <property type="entry name" value="Fucose-specific lectin"/>
    <property type="match status" value="2"/>
</dbReference>
<dbReference type="RefSeq" id="WP_184888983.1">
    <property type="nucleotide sequence ID" value="NZ_JACHMV010000001.1"/>
</dbReference>
<dbReference type="PANTHER" id="PTHR35362:SF1">
    <property type="entry name" value="SKICH DOMAIN-CONTAINING PROTEIN"/>
    <property type="match status" value="1"/>
</dbReference>
<sequence length="493" mass="53229">MKPCHVPPTHDPEVIKTVYRTGLRLKVSAKVMLAGFEAGWVESHMNNLHCGDRDSLGVFQQRPSQGWGTPEQIMNVSYAAEQFFVRAIRVEQRFPTLTPGLTAQEVQRSAFPSRYDQQEAKARALLEEAARSVGEPGPRPESRVSVGVPSVVDTGQGMVVFGVDPAGGVTHRWQSGAGGAWSAWTPLGRPAPGAVGRPFPLVGRYGKLVVFVRGADGALWHTWQSEEGAWAPDWAPLGGRLASDPAVVLSPNGALSVFARDPDGRLTHTWQHGPEQGHRWNPTWADMQGDLQGRPTALIGRNGGMVVFTQGTDGQLHHRWQTGTAGPWSAWTPLGGRLASDPAVVLSPNGALSVFARDPDGRLTHTWQHGPEQGHRWNPTWADMQGDLQGRPTALIGRDGGMVVFTQGTDGQLHHRWQTGTAGPWSTWTPLGGRIADDPAVVLNPSDDLSVFALDPGGHVTHTWQRGAGHGHAWNPAWVDMGGDLARRTAGVP</sequence>
<protein>
    <recommendedName>
        <fullName evidence="1">PLL-like beta propeller domain-containing protein</fullName>
    </recommendedName>
</protein>
<evidence type="ECO:0000259" key="1">
    <source>
        <dbReference type="Pfam" id="PF26607"/>
    </source>
</evidence>
<dbReference type="PANTHER" id="PTHR35362">
    <property type="entry name" value="ANK_REP_REGION DOMAIN-CONTAINING PROTEIN"/>
    <property type="match status" value="1"/>
</dbReference>
<evidence type="ECO:0000313" key="3">
    <source>
        <dbReference type="Proteomes" id="UP000549343"/>
    </source>
</evidence>
<accession>A0A7W7N0K2</accession>
<name>A0A7W7N0K2_9ACTN</name>
<dbReference type="Pfam" id="PF26607">
    <property type="entry name" value="DUF8189"/>
    <property type="match status" value="1"/>
</dbReference>
<comment type="caution">
    <text evidence="2">The sequence shown here is derived from an EMBL/GenBank/DDBJ whole genome shotgun (WGS) entry which is preliminary data.</text>
</comment>
<dbReference type="AlphaFoldDB" id="A0A7W7N0K2"/>
<dbReference type="InterPro" id="IPR058502">
    <property type="entry name" value="PLL-like_beta-prop"/>
</dbReference>
<reference evidence="2 3" key="1">
    <citation type="submission" date="2020-08" db="EMBL/GenBank/DDBJ databases">
        <title>Sequencing the genomes of 1000 actinobacteria strains.</title>
        <authorList>
            <person name="Klenk H.-P."/>
        </authorList>
    </citation>
    <scope>NUCLEOTIDE SEQUENCE [LARGE SCALE GENOMIC DNA]</scope>
    <source>
        <strain evidence="2 3">DSM 44772</strain>
    </source>
</reference>
<proteinExistence type="predicted"/>
<gene>
    <name evidence="2" type="ORF">F4557_006519</name>
</gene>
<dbReference type="EMBL" id="JACHMV010000001">
    <property type="protein sequence ID" value="MBB4778101.1"/>
    <property type="molecule type" value="Genomic_DNA"/>
</dbReference>
<organism evidence="2 3">
    <name type="scientific">Actinomadura livida</name>
    <dbReference type="NCBI Taxonomy" id="79909"/>
    <lineage>
        <taxon>Bacteria</taxon>
        <taxon>Bacillati</taxon>
        <taxon>Actinomycetota</taxon>
        <taxon>Actinomycetes</taxon>
        <taxon>Streptosporangiales</taxon>
        <taxon>Thermomonosporaceae</taxon>
        <taxon>Actinomadura</taxon>
    </lineage>
</organism>
<dbReference type="Proteomes" id="UP000549343">
    <property type="component" value="Unassembled WGS sequence"/>
</dbReference>